<name>A0A1T1API5_RHOFE</name>
<sequence length="60" mass="6825">MLIIQGIDDAYGGLEIKYKYAFSENIELSFFKSDHNFDISDAMAHEIVELIERVTGLGQK</sequence>
<dbReference type="EMBL" id="MTJN01000002">
    <property type="protein sequence ID" value="OOV06021.1"/>
    <property type="molecule type" value="Genomic_DNA"/>
</dbReference>
<keyword evidence="2" id="KW-1185">Reference proteome</keyword>
<evidence type="ECO:0000313" key="1">
    <source>
        <dbReference type="EMBL" id="OOV06021.1"/>
    </source>
</evidence>
<dbReference type="Proteomes" id="UP000190750">
    <property type="component" value="Unassembled WGS sequence"/>
</dbReference>
<reference evidence="1 2" key="1">
    <citation type="submission" date="2017-01" db="EMBL/GenBank/DDBJ databases">
        <title>Genome sequencing of Rhodoferax fermentans JCM 7819.</title>
        <authorList>
            <person name="Kim Y.J."/>
            <person name="Farh M.E.-A."/>
            <person name="Yang D.-C."/>
        </authorList>
    </citation>
    <scope>NUCLEOTIDE SEQUENCE [LARGE SCALE GENOMIC DNA]</scope>
    <source>
        <strain evidence="1 2">JCM 7819</strain>
    </source>
</reference>
<protein>
    <recommendedName>
        <fullName evidence="3">Alpha/beta hydrolase</fullName>
    </recommendedName>
</protein>
<comment type="caution">
    <text evidence="1">The sequence shown here is derived from an EMBL/GenBank/DDBJ whole genome shotgun (WGS) entry which is preliminary data.</text>
</comment>
<proteinExistence type="predicted"/>
<organism evidence="1 2">
    <name type="scientific">Rhodoferax fermentans</name>
    <dbReference type="NCBI Taxonomy" id="28066"/>
    <lineage>
        <taxon>Bacteria</taxon>
        <taxon>Pseudomonadati</taxon>
        <taxon>Pseudomonadota</taxon>
        <taxon>Betaproteobacteria</taxon>
        <taxon>Burkholderiales</taxon>
        <taxon>Comamonadaceae</taxon>
        <taxon>Rhodoferax</taxon>
    </lineage>
</organism>
<evidence type="ECO:0008006" key="3">
    <source>
        <dbReference type="Google" id="ProtNLM"/>
    </source>
</evidence>
<dbReference type="AlphaFoldDB" id="A0A1T1API5"/>
<gene>
    <name evidence="1" type="ORF">RF819_04170</name>
</gene>
<evidence type="ECO:0000313" key="2">
    <source>
        <dbReference type="Proteomes" id="UP000190750"/>
    </source>
</evidence>
<accession>A0A1T1API5</accession>